<evidence type="ECO:0000256" key="4">
    <source>
        <dbReference type="ARBA" id="ARBA00022989"/>
    </source>
</evidence>
<proteinExistence type="predicted"/>
<evidence type="ECO:0000313" key="7">
    <source>
        <dbReference type="EMBL" id="KUN76641.1"/>
    </source>
</evidence>
<accession>A0A101SMI0</accession>
<dbReference type="Proteomes" id="UP000052982">
    <property type="component" value="Unassembled WGS sequence"/>
</dbReference>
<sequence length="325" mass="36004">MTAAQPGALESITTYADHPSGFLAYNDGVEHFTSVSVPGVISYRRRGSTVFVFGGPFAPTEHRGALLAEFQEKVVGGRQRLVAVQVRAADLDVFAGRDWTVNQLGSSYSVDLTRFSLKGKALAKIRQNMARARREKVSVREVPAADPPPELDEIDRRWLRDKGWHVKRMTFLVGERTGRGTPHRRLFVAERDGAVIGYVSYSPAYGSRPGWLYDLTRRTPQASVGTIELINFAALQTFTEEGAEWLHLGLTPFAGLGDEPANASPALSRMVRLIAERGTFVYPARSQQAFKLKWAPQVIEPEYVAFGGGPRPSSLWQLFRITNAI</sequence>
<gene>
    <name evidence="7" type="ORF">AQJ64_37405</name>
</gene>
<evidence type="ECO:0000256" key="1">
    <source>
        <dbReference type="ARBA" id="ARBA00004651"/>
    </source>
</evidence>
<keyword evidence="5" id="KW-0472">Membrane</keyword>
<evidence type="ECO:0000256" key="2">
    <source>
        <dbReference type="ARBA" id="ARBA00022475"/>
    </source>
</evidence>
<dbReference type="STRING" id="1943.AQJ64_37405"/>
<dbReference type="InterPro" id="IPR016181">
    <property type="entry name" value="Acyl_CoA_acyltransferase"/>
</dbReference>
<dbReference type="SUPFAM" id="SSF55729">
    <property type="entry name" value="Acyl-CoA N-acyltransferases (Nat)"/>
    <property type="match status" value="1"/>
</dbReference>
<dbReference type="InterPro" id="IPR024320">
    <property type="entry name" value="LPG_synthase_C"/>
</dbReference>
<feature type="domain" description="Phosphatidylglycerol lysyltransferase C-terminal" evidence="6">
    <location>
        <begin position="14"/>
        <end position="306"/>
    </location>
</feature>
<evidence type="ECO:0000256" key="5">
    <source>
        <dbReference type="ARBA" id="ARBA00023136"/>
    </source>
</evidence>
<dbReference type="AlphaFoldDB" id="A0A101SMI0"/>
<dbReference type="OrthoDB" id="4464389at2"/>
<dbReference type="PANTHER" id="PTHR34697">
    <property type="entry name" value="PHOSPHATIDYLGLYCEROL LYSYLTRANSFERASE"/>
    <property type="match status" value="1"/>
</dbReference>
<dbReference type="GO" id="GO:0005886">
    <property type="term" value="C:plasma membrane"/>
    <property type="evidence" value="ECO:0007669"/>
    <property type="project" value="UniProtKB-SubCell"/>
</dbReference>
<reference evidence="7 8" key="1">
    <citation type="submission" date="2015-10" db="EMBL/GenBank/DDBJ databases">
        <title>Draft genome sequence of Streptomyces griseoruber DSM 40281, type strain for the species Streptomyces griseoruber.</title>
        <authorList>
            <person name="Ruckert C."/>
            <person name="Winkler A."/>
            <person name="Kalinowski J."/>
            <person name="Kampfer P."/>
            <person name="Glaeser S."/>
        </authorList>
    </citation>
    <scope>NUCLEOTIDE SEQUENCE [LARGE SCALE GENOMIC DNA]</scope>
    <source>
        <strain evidence="7 8">DSM 40281</strain>
    </source>
</reference>
<keyword evidence="8" id="KW-1185">Reference proteome</keyword>
<dbReference type="InterPro" id="IPR051211">
    <property type="entry name" value="PG_lysyltransferase"/>
</dbReference>
<evidence type="ECO:0000313" key="8">
    <source>
        <dbReference type="Proteomes" id="UP000052982"/>
    </source>
</evidence>
<keyword evidence="3" id="KW-0812">Transmembrane</keyword>
<dbReference type="EMBL" id="LMWW01000065">
    <property type="protein sequence ID" value="KUN76641.1"/>
    <property type="molecule type" value="Genomic_DNA"/>
</dbReference>
<dbReference type="Pfam" id="PF09924">
    <property type="entry name" value="LPG_synthase_C"/>
    <property type="match status" value="1"/>
</dbReference>
<name>A0A101SMI0_9ACTN</name>
<evidence type="ECO:0000259" key="6">
    <source>
        <dbReference type="Pfam" id="PF09924"/>
    </source>
</evidence>
<dbReference type="PANTHER" id="PTHR34697:SF2">
    <property type="entry name" value="PHOSPHATIDYLGLYCEROL LYSYLTRANSFERASE"/>
    <property type="match status" value="1"/>
</dbReference>
<keyword evidence="4" id="KW-1133">Transmembrane helix</keyword>
<protein>
    <submittedName>
        <fullName evidence="7">O-seryl-isobutylhydroxylamine esterase</fullName>
    </submittedName>
</protein>
<comment type="subcellular location">
    <subcellularLocation>
        <location evidence="1">Cell membrane</location>
        <topology evidence="1">Multi-pass membrane protein</topology>
    </subcellularLocation>
</comment>
<comment type="caution">
    <text evidence="7">The sequence shown here is derived from an EMBL/GenBank/DDBJ whole genome shotgun (WGS) entry which is preliminary data.</text>
</comment>
<keyword evidence="2" id="KW-1003">Cell membrane</keyword>
<dbReference type="GO" id="GO:0016755">
    <property type="term" value="F:aminoacyltransferase activity"/>
    <property type="evidence" value="ECO:0007669"/>
    <property type="project" value="TreeGrafter"/>
</dbReference>
<dbReference type="RefSeq" id="WP_055634622.1">
    <property type="nucleotide sequence ID" value="NZ_JBIRRP010000014.1"/>
</dbReference>
<organism evidence="7 8">
    <name type="scientific">Streptomyces griseoruber</name>
    <dbReference type="NCBI Taxonomy" id="1943"/>
    <lineage>
        <taxon>Bacteria</taxon>
        <taxon>Bacillati</taxon>
        <taxon>Actinomycetota</taxon>
        <taxon>Actinomycetes</taxon>
        <taxon>Kitasatosporales</taxon>
        <taxon>Streptomycetaceae</taxon>
        <taxon>Streptomyces</taxon>
    </lineage>
</organism>
<evidence type="ECO:0000256" key="3">
    <source>
        <dbReference type="ARBA" id="ARBA00022692"/>
    </source>
</evidence>
<dbReference type="GO" id="GO:0055091">
    <property type="term" value="P:phospholipid homeostasis"/>
    <property type="evidence" value="ECO:0007669"/>
    <property type="project" value="TreeGrafter"/>
</dbReference>